<proteinExistence type="inferred from homology"/>
<evidence type="ECO:0000259" key="8">
    <source>
        <dbReference type="Pfam" id="PF03723"/>
    </source>
</evidence>
<dbReference type="PANTHER" id="PTHR11511:SF4">
    <property type="entry name" value="PHENOLOXIDASE 2-RELATED"/>
    <property type="match status" value="1"/>
</dbReference>
<dbReference type="Pfam" id="PF00372">
    <property type="entry name" value="Hemocyanin_M"/>
    <property type="match status" value="1"/>
</dbReference>
<dbReference type="Proteomes" id="UP000708208">
    <property type="component" value="Unassembled WGS sequence"/>
</dbReference>
<feature type="domain" description="Hemocyanin middle" evidence="6">
    <location>
        <begin position="156"/>
        <end position="431"/>
    </location>
</feature>
<dbReference type="Pfam" id="PF03723">
    <property type="entry name" value="Hemocyanin_C"/>
    <property type="match status" value="1"/>
</dbReference>
<accession>A0A8J2PCP6</accession>
<reference evidence="9" key="1">
    <citation type="submission" date="2021-06" db="EMBL/GenBank/DDBJ databases">
        <authorList>
            <person name="Hodson N. C."/>
            <person name="Mongue J. A."/>
            <person name="Jaron S. K."/>
        </authorList>
    </citation>
    <scope>NUCLEOTIDE SEQUENCE</scope>
</reference>
<feature type="domain" description="Hemocyanin C-terminal" evidence="8">
    <location>
        <begin position="440"/>
        <end position="676"/>
    </location>
</feature>
<evidence type="ECO:0000259" key="6">
    <source>
        <dbReference type="Pfam" id="PF00372"/>
    </source>
</evidence>
<dbReference type="InterPro" id="IPR013788">
    <property type="entry name" value="Hemocyanin/hexamerin"/>
</dbReference>
<dbReference type="OrthoDB" id="8119704at2759"/>
<dbReference type="InterPro" id="IPR005204">
    <property type="entry name" value="Hemocyanin_N"/>
</dbReference>
<dbReference type="PANTHER" id="PTHR11511">
    <property type="entry name" value="LARVAL STORAGE PROTEIN/PHENOLOXIDASE"/>
    <property type="match status" value="1"/>
</dbReference>
<evidence type="ECO:0000259" key="7">
    <source>
        <dbReference type="Pfam" id="PF03722"/>
    </source>
</evidence>
<name>A0A8J2PCP6_9HEXA</name>
<dbReference type="GO" id="GO:0004503">
    <property type="term" value="F:tyrosinase activity"/>
    <property type="evidence" value="ECO:0007669"/>
    <property type="project" value="UniProtKB-ARBA"/>
</dbReference>
<keyword evidence="10" id="KW-1185">Reference proteome</keyword>
<sequence>MGDEQSQFMYMFERLSEPLYFGPRGNKNAYFNIDLSSMANESTKAKADWIREQLTQSGIISSQSFNIKVPTVNPDLQDLHRACKKNEAFSFFLSSHNQAANDLIAILMAQPSREEFINMCAHTRDSPMVNSQLWVHAVSSAALQRADMRGFRVPGIWEVLPEMFIPTEVIEMARGEAALPTVMRSVLKVHRFWPTWTALNENFFATWKDLENRLWYFREDLALASHHWHWHLLYPHSYKGPKMLRDRKGELFYYMHRNLLNRYNAERICNGLPFTVELDLSDAPVLEEGYFPKLTVANSGRNWPGRQDHTKVYGMFRSEEPHTTSEDILKWKDRLLNAIHAGYICTADGSTVELTLSKGIDILAGLVENGGFASLNPEYYGNIHNIGHSIIASCHDPYDKYNEGMGVMTTPITSTKDPAFYRWHTFVENIFESYKTTLPPYRDDELLWPGVQILKVGVTQGNEGKNILATSWMDSDIDLTRGLDLRRSPALKQGPVWARVTHLTHECFKYNISVKNQSDQTLPATLRIFMAPRFDANKCRIPFTKQRTLFFEMDKVSIELVPGVNEIVRLSTDSAVTVPWEQSFQDLEEYIDMGQLDTDDIYCGCGWPQHLLLPKGTREGVVFDLFVMLTDGTKDAVPKVGENCPKCKFSVAFCGILDEPYPDAKPMGFPFDRIGKSTYSSGNGSGLMDCLEEFIPQNSNIAAIQIMIVNRNTVCLRGNGAPPSMHVKNVFEEQDIGSENETSSTLGSWVDCDGSEASSE</sequence>
<comment type="caution">
    <text evidence="9">The sequence shown here is derived from an EMBL/GenBank/DDBJ whole genome shotgun (WGS) entry which is preliminary data.</text>
</comment>
<keyword evidence="4" id="KW-0186">Copper</keyword>
<feature type="domain" description="Hemocyanin N-terminal" evidence="7">
    <location>
        <begin position="79"/>
        <end position="150"/>
    </location>
</feature>
<gene>
    <name evidence="9" type="ORF">AFUS01_LOCUS28948</name>
</gene>
<evidence type="ECO:0000256" key="1">
    <source>
        <dbReference type="ARBA" id="ARBA00001973"/>
    </source>
</evidence>
<dbReference type="InterPro" id="IPR000896">
    <property type="entry name" value="Hemocyanin/hexamerin_mid_dom"/>
</dbReference>
<evidence type="ECO:0000256" key="3">
    <source>
        <dbReference type="ARBA" id="ARBA00022723"/>
    </source>
</evidence>
<evidence type="ECO:0000256" key="2">
    <source>
        <dbReference type="ARBA" id="ARBA00009928"/>
    </source>
</evidence>
<dbReference type="InterPro" id="IPR005203">
    <property type="entry name" value="Hemocyanin_C"/>
</dbReference>
<dbReference type="GO" id="GO:0046872">
    <property type="term" value="F:metal ion binding"/>
    <property type="evidence" value="ECO:0007669"/>
    <property type="project" value="UniProtKB-KW"/>
</dbReference>
<comment type="cofactor">
    <cofactor evidence="1">
        <name>Cu(2+)</name>
        <dbReference type="ChEBI" id="CHEBI:29036"/>
    </cofactor>
</comment>
<comment type="similarity">
    <text evidence="2">Belongs to the tyrosinase family.</text>
</comment>
<feature type="region of interest" description="Disordered" evidence="5">
    <location>
        <begin position="736"/>
        <end position="760"/>
    </location>
</feature>
<evidence type="ECO:0000313" key="9">
    <source>
        <dbReference type="EMBL" id="CAG7818442.1"/>
    </source>
</evidence>
<evidence type="ECO:0000313" key="10">
    <source>
        <dbReference type="Proteomes" id="UP000708208"/>
    </source>
</evidence>
<evidence type="ECO:0000256" key="4">
    <source>
        <dbReference type="ARBA" id="ARBA00023008"/>
    </source>
</evidence>
<keyword evidence="3" id="KW-0479">Metal-binding</keyword>
<dbReference type="AlphaFoldDB" id="A0A8J2PCP6"/>
<dbReference type="EMBL" id="CAJVCH010421055">
    <property type="protein sequence ID" value="CAG7818442.1"/>
    <property type="molecule type" value="Genomic_DNA"/>
</dbReference>
<protein>
    <submittedName>
        <fullName evidence="9">Uncharacterized protein</fullName>
    </submittedName>
</protein>
<evidence type="ECO:0000256" key="5">
    <source>
        <dbReference type="SAM" id="MobiDB-lite"/>
    </source>
</evidence>
<dbReference type="GO" id="GO:0006582">
    <property type="term" value="P:melanin metabolic process"/>
    <property type="evidence" value="ECO:0007669"/>
    <property type="project" value="UniProtKB-ARBA"/>
</dbReference>
<dbReference type="Pfam" id="PF03722">
    <property type="entry name" value="Hemocyanin_N"/>
    <property type="match status" value="1"/>
</dbReference>
<organism evidence="9 10">
    <name type="scientific">Allacma fusca</name>
    <dbReference type="NCBI Taxonomy" id="39272"/>
    <lineage>
        <taxon>Eukaryota</taxon>
        <taxon>Metazoa</taxon>
        <taxon>Ecdysozoa</taxon>
        <taxon>Arthropoda</taxon>
        <taxon>Hexapoda</taxon>
        <taxon>Collembola</taxon>
        <taxon>Symphypleona</taxon>
        <taxon>Sminthuridae</taxon>
        <taxon>Allacma</taxon>
    </lineage>
</organism>